<accession>A0A8D8YW43</accession>
<protein>
    <submittedName>
        <fullName evidence="1">Uncharacterized protein</fullName>
    </submittedName>
</protein>
<dbReference type="AlphaFoldDB" id="A0A8D8YW43"/>
<organism evidence="1">
    <name type="scientific">Cacopsylla melanoneura</name>
    <dbReference type="NCBI Taxonomy" id="428564"/>
    <lineage>
        <taxon>Eukaryota</taxon>
        <taxon>Metazoa</taxon>
        <taxon>Ecdysozoa</taxon>
        <taxon>Arthropoda</taxon>
        <taxon>Hexapoda</taxon>
        <taxon>Insecta</taxon>
        <taxon>Pterygota</taxon>
        <taxon>Neoptera</taxon>
        <taxon>Paraneoptera</taxon>
        <taxon>Hemiptera</taxon>
        <taxon>Sternorrhyncha</taxon>
        <taxon>Psylloidea</taxon>
        <taxon>Psyllidae</taxon>
        <taxon>Psyllinae</taxon>
        <taxon>Cacopsylla</taxon>
    </lineage>
</organism>
<reference evidence="1" key="1">
    <citation type="submission" date="2021-05" db="EMBL/GenBank/DDBJ databases">
        <authorList>
            <person name="Alioto T."/>
            <person name="Alioto T."/>
            <person name="Gomez Garrido J."/>
        </authorList>
    </citation>
    <scope>NUCLEOTIDE SEQUENCE</scope>
</reference>
<name>A0A8D8YW43_9HEMI</name>
<dbReference type="EMBL" id="HBUF01398151">
    <property type="protein sequence ID" value="CAG6736113.1"/>
    <property type="molecule type" value="Transcribed_RNA"/>
</dbReference>
<sequence>MFQLFRLFGPNVKRSFSIKRPFKTIPWDQPQSASQTKFLFSTKSYLNTSELRSYEIRDVSYFIPLQVYLGFLEKLPHFSSSQVYVSVQVVLRCSCSIKRNQTVYFI</sequence>
<evidence type="ECO:0000313" key="1">
    <source>
        <dbReference type="EMBL" id="CAG6736113.1"/>
    </source>
</evidence>
<proteinExistence type="predicted"/>